<keyword evidence="6 7" id="KW-0067">ATP-binding</keyword>
<organism evidence="11 12">
    <name type="scientific">Luedemannella helvata</name>
    <dbReference type="NCBI Taxonomy" id="349315"/>
    <lineage>
        <taxon>Bacteria</taxon>
        <taxon>Bacillati</taxon>
        <taxon>Actinomycetota</taxon>
        <taxon>Actinomycetes</taxon>
        <taxon>Micromonosporales</taxon>
        <taxon>Micromonosporaceae</taxon>
        <taxon>Luedemannella</taxon>
    </lineage>
</organism>
<dbReference type="PANTHER" id="PTHR43671:SF13">
    <property type="entry name" value="SERINE_THREONINE-PROTEIN KINASE NEK2"/>
    <property type="match status" value="1"/>
</dbReference>
<keyword evidence="3" id="KW-0808">Transferase</keyword>
<evidence type="ECO:0000256" key="6">
    <source>
        <dbReference type="ARBA" id="ARBA00022840"/>
    </source>
</evidence>
<evidence type="ECO:0000313" key="12">
    <source>
        <dbReference type="Proteomes" id="UP001500655"/>
    </source>
</evidence>
<dbReference type="SUPFAM" id="SSF56112">
    <property type="entry name" value="Protein kinase-like (PK-like)"/>
    <property type="match status" value="1"/>
</dbReference>
<dbReference type="Pfam" id="PF00069">
    <property type="entry name" value="Pkinase"/>
    <property type="match status" value="1"/>
</dbReference>
<feature type="domain" description="Protein kinase" evidence="10">
    <location>
        <begin position="17"/>
        <end position="276"/>
    </location>
</feature>
<name>A0ABP4X6J8_9ACTN</name>
<evidence type="ECO:0000256" key="5">
    <source>
        <dbReference type="ARBA" id="ARBA00022777"/>
    </source>
</evidence>
<dbReference type="CDD" id="cd14014">
    <property type="entry name" value="STKc_PknB_like"/>
    <property type="match status" value="1"/>
</dbReference>
<dbReference type="SMART" id="SM00220">
    <property type="entry name" value="S_TKc"/>
    <property type="match status" value="1"/>
</dbReference>
<feature type="binding site" evidence="7">
    <location>
        <position position="46"/>
    </location>
    <ligand>
        <name>ATP</name>
        <dbReference type="ChEBI" id="CHEBI:30616"/>
    </ligand>
</feature>
<evidence type="ECO:0000256" key="1">
    <source>
        <dbReference type="ARBA" id="ARBA00010886"/>
    </source>
</evidence>
<dbReference type="InterPro" id="IPR017441">
    <property type="entry name" value="Protein_kinase_ATP_BS"/>
</dbReference>
<proteinExistence type="inferred from homology"/>
<dbReference type="Proteomes" id="UP001500655">
    <property type="component" value="Unassembled WGS sequence"/>
</dbReference>
<evidence type="ECO:0000256" key="8">
    <source>
        <dbReference type="SAM" id="MobiDB-lite"/>
    </source>
</evidence>
<dbReference type="PROSITE" id="PS00107">
    <property type="entry name" value="PROTEIN_KINASE_ATP"/>
    <property type="match status" value="1"/>
</dbReference>
<keyword evidence="9" id="KW-0472">Membrane</keyword>
<dbReference type="InterPro" id="IPR011009">
    <property type="entry name" value="Kinase-like_dom_sf"/>
</dbReference>
<sequence>MSVSAPRVPVAPDIPGYEYLSLLGSGGFADVFLYRQSITEARRAVKVLRREDSSEEEREQFLREARALGRLSHRGQHPHIVAVHSVEVVDGRPCLIMEYCERGSYAARVRRDGTIRVPEVLRVGVQIASALETAHLVGILHRDLKPGNLLIAADGAPKLSDFGIATVSAHELTEQAKWFSPHYAAPEVVAAGATSPASDVYSLASTLYELLTGAPPFRVPGQADEQALRERIRSMPVPPISRGDVPADLDRLLRAAMTKDPGVRQRLVASAGEFALRLREIQQAQGYAATDAVVYEPVGADADPSPDYVAEAGSRTTRAGVTVVEDTGSATTRAGAAPAGTPVSASAPIPRRDVFRPHWERVPFDDPAARPTRERAVPLPDPPGALPDPPPPAPAPVGRGVPRAAVAVLAVLVVVVLGAGVLLLRGGDDRTQGATPTRPPAAPGLDAVPGAGKPVPSPTVTAERLATGSVRFTWTYDSPADGDYFKVRRTDVSGAAVRTLTEPELVVTPKDGQTPCVDVYVYRADGRGSQQPGRACAD</sequence>
<evidence type="ECO:0000313" key="11">
    <source>
        <dbReference type="EMBL" id="GAA1770655.1"/>
    </source>
</evidence>
<evidence type="ECO:0000256" key="2">
    <source>
        <dbReference type="ARBA" id="ARBA00012513"/>
    </source>
</evidence>
<feature type="region of interest" description="Disordered" evidence="8">
    <location>
        <begin position="426"/>
        <end position="459"/>
    </location>
</feature>
<evidence type="ECO:0000256" key="4">
    <source>
        <dbReference type="ARBA" id="ARBA00022741"/>
    </source>
</evidence>
<dbReference type="Gene3D" id="1.10.510.10">
    <property type="entry name" value="Transferase(Phosphotransferase) domain 1"/>
    <property type="match status" value="1"/>
</dbReference>
<dbReference type="RefSeq" id="WP_344086205.1">
    <property type="nucleotide sequence ID" value="NZ_BAAALS010000029.1"/>
</dbReference>
<dbReference type="InterPro" id="IPR000719">
    <property type="entry name" value="Prot_kinase_dom"/>
</dbReference>
<dbReference type="PROSITE" id="PS00108">
    <property type="entry name" value="PROTEIN_KINASE_ST"/>
    <property type="match status" value="1"/>
</dbReference>
<reference evidence="12" key="1">
    <citation type="journal article" date="2019" name="Int. J. Syst. Evol. Microbiol.">
        <title>The Global Catalogue of Microorganisms (GCM) 10K type strain sequencing project: providing services to taxonomists for standard genome sequencing and annotation.</title>
        <authorList>
            <consortium name="The Broad Institute Genomics Platform"/>
            <consortium name="The Broad Institute Genome Sequencing Center for Infectious Disease"/>
            <person name="Wu L."/>
            <person name="Ma J."/>
        </authorList>
    </citation>
    <scope>NUCLEOTIDE SEQUENCE [LARGE SCALE GENOMIC DNA]</scope>
    <source>
        <strain evidence="12">JCM 13249</strain>
    </source>
</reference>
<feature type="region of interest" description="Disordered" evidence="8">
    <location>
        <begin position="328"/>
        <end position="349"/>
    </location>
</feature>
<protein>
    <recommendedName>
        <fullName evidence="2">non-specific serine/threonine protein kinase</fullName>
        <ecNumber evidence="2">2.7.11.1</ecNumber>
    </recommendedName>
</protein>
<dbReference type="EMBL" id="BAAALS010000029">
    <property type="protein sequence ID" value="GAA1770655.1"/>
    <property type="molecule type" value="Genomic_DNA"/>
</dbReference>
<dbReference type="PANTHER" id="PTHR43671">
    <property type="entry name" value="SERINE/THREONINE-PROTEIN KINASE NEK"/>
    <property type="match status" value="1"/>
</dbReference>
<feature type="region of interest" description="Disordered" evidence="8">
    <location>
        <begin position="361"/>
        <end position="396"/>
    </location>
</feature>
<keyword evidence="9" id="KW-1133">Transmembrane helix</keyword>
<feature type="compositionally biased region" description="Low complexity" evidence="8">
    <location>
        <begin position="328"/>
        <end position="341"/>
    </location>
</feature>
<gene>
    <name evidence="11" type="ORF">GCM10009681_47560</name>
</gene>
<dbReference type="InterPro" id="IPR008271">
    <property type="entry name" value="Ser/Thr_kinase_AS"/>
</dbReference>
<evidence type="ECO:0000256" key="7">
    <source>
        <dbReference type="PROSITE-ProRule" id="PRU10141"/>
    </source>
</evidence>
<evidence type="ECO:0000256" key="3">
    <source>
        <dbReference type="ARBA" id="ARBA00022679"/>
    </source>
</evidence>
<keyword evidence="12" id="KW-1185">Reference proteome</keyword>
<evidence type="ECO:0000259" key="10">
    <source>
        <dbReference type="PROSITE" id="PS50011"/>
    </source>
</evidence>
<dbReference type="EC" id="2.7.11.1" evidence="2"/>
<dbReference type="PROSITE" id="PS50011">
    <property type="entry name" value="PROTEIN_KINASE_DOM"/>
    <property type="match status" value="1"/>
</dbReference>
<keyword evidence="9" id="KW-0812">Transmembrane</keyword>
<accession>A0ABP4X6J8</accession>
<feature type="compositionally biased region" description="Basic and acidic residues" evidence="8">
    <location>
        <begin position="361"/>
        <end position="376"/>
    </location>
</feature>
<evidence type="ECO:0000256" key="9">
    <source>
        <dbReference type="SAM" id="Phobius"/>
    </source>
</evidence>
<feature type="compositionally biased region" description="Pro residues" evidence="8">
    <location>
        <begin position="379"/>
        <end position="395"/>
    </location>
</feature>
<comment type="similarity">
    <text evidence="1">Belongs to the protein kinase superfamily. NEK Ser/Thr protein kinase family. NIMA subfamily.</text>
</comment>
<comment type="caution">
    <text evidence="11">The sequence shown here is derived from an EMBL/GenBank/DDBJ whole genome shotgun (WGS) entry which is preliminary data.</text>
</comment>
<keyword evidence="4 7" id="KW-0547">Nucleotide-binding</keyword>
<feature type="transmembrane region" description="Helical" evidence="9">
    <location>
        <begin position="404"/>
        <end position="424"/>
    </location>
</feature>
<dbReference type="InterPro" id="IPR050660">
    <property type="entry name" value="NEK_Ser/Thr_kinase"/>
</dbReference>
<keyword evidence="5" id="KW-0418">Kinase</keyword>